<accession>A0A8J3H2B2</accession>
<gene>
    <name evidence="13" type="ORF">GCM10017056_43680</name>
</gene>
<evidence type="ECO:0000256" key="12">
    <source>
        <dbReference type="SAM" id="Phobius"/>
    </source>
</evidence>
<evidence type="ECO:0000256" key="3">
    <source>
        <dbReference type="ARBA" id="ARBA00022448"/>
    </source>
</evidence>
<evidence type="ECO:0000256" key="6">
    <source>
        <dbReference type="ARBA" id="ARBA00022692"/>
    </source>
</evidence>
<dbReference type="SUPFAM" id="SSF143865">
    <property type="entry name" value="CorA soluble domain-like"/>
    <property type="match status" value="1"/>
</dbReference>
<dbReference type="EMBL" id="BNCJ01000020">
    <property type="protein sequence ID" value="GHF67774.1"/>
    <property type="molecule type" value="Genomic_DNA"/>
</dbReference>
<feature type="coiled-coil region" evidence="11">
    <location>
        <begin position="149"/>
        <end position="176"/>
    </location>
</feature>
<dbReference type="GO" id="GO:0015095">
    <property type="term" value="F:magnesium ion transmembrane transporter activity"/>
    <property type="evidence" value="ECO:0007669"/>
    <property type="project" value="TreeGrafter"/>
</dbReference>
<proteinExistence type="inferred from homology"/>
<keyword evidence="9" id="KW-0406">Ion transport</keyword>
<dbReference type="PANTHER" id="PTHR46494">
    <property type="entry name" value="CORA FAMILY METAL ION TRANSPORTER (EUROFUNG)"/>
    <property type="match status" value="1"/>
</dbReference>
<dbReference type="GO" id="GO:0050897">
    <property type="term" value="F:cobalt ion binding"/>
    <property type="evidence" value="ECO:0007669"/>
    <property type="project" value="TreeGrafter"/>
</dbReference>
<evidence type="ECO:0000256" key="1">
    <source>
        <dbReference type="ARBA" id="ARBA00004651"/>
    </source>
</evidence>
<evidence type="ECO:0000313" key="14">
    <source>
        <dbReference type="Proteomes" id="UP000626220"/>
    </source>
</evidence>
<organism evidence="13 14">
    <name type="scientific">Seohaeicola zhoushanensis</name>
    <dbReference type="NCBI Taxonomy" id="1569283"/>
    <lineage>
        <taxon>Bacteria</taxon>
        <taxon>Pseudomonadati</taxon>
        <taxon>Pseudomonadota</taxon>
        <taxon>Alphaproteobacteria</taxon>
        <taxon>Rhodobacterales</taxon>
        <taxon>Roseobacteraceae</taxon>
        <taxon>Seohaeicola</taxon>
    </lineage>
</organism>
<dbReference type="AlphaFoldDB" id="A0A8J3H2B2"/>
<keyword evidence="4" id="KW-1003">Cell membrane</keyword>
<dbReference type="GO" id="GO:0015087">
    <property type="term" value="F:cobalt ion transmembrane transporter activity"/>
    <property type="evidence" value="ECO:0007669"/>
    <property type="project" value="TreeGrafter"/>
</dbReference>
<evidence type="ECO:0000256" key="5">
    <source>
        <dbReference type="ARBA" id="ARBA00022519"/>
    </source>
</evidence>
<protein>
    <submittedName>
        <fullName evidence="13">Zinc transporter ZntB</fullName>
    </submittedName>
</protein>
<evidence type="ECO:0000256" key="4">
    <source>
        <dbReference type="ARBA" id="ARBA00022475"/>
    </source>
</evidence>
<feature type="coiled-coil region" evidence="11">
    <location>
        <begin position="222"/>
        <end position="256"/>
    </location>
</feature>
<keyword evidence="7" id="KW-0862">Zinc</keyword>
<keyword evidence="5" id="KW-0997">Cell inner membrane</keyword>
<dbReference type="CDD" id="cd12833">
    <property type="entry name" value="ZntB-like_1"/>
    <property type="match status" value="1"/>
</dbReference>
<dbReference type="RefSeq" id="WP_189682253.1">
    <property type="nucleotide sequence ID" value="NZ_BNCJ01000020.1"/>
</dbReference>
<reference evidence="13" key="2">
    <citation type="submission" date="2020-09" db="EMBL/GenBank/DDBJ databases">
        <authorList>
            <person name="Sun Q."/>
            <person name="Kim S."/>
        </authorList>
    </citation>
    <scope>NUCLEOTIDE SEQUENCE</scope>
    <source>
        <strain evidence="13">KCTC 42650</strain>
    </source>
</reference>
<keyword evidence="3" id="KW-0813">Transport</keyword>
<keyword evidence="8 12" id="KW-1133">Transmembrane helix</keyword>
<dbReference type="InterPro" id="IPR045861">
    <property type="entry name" value="CorA_cytoplasmic_dom"/>
</dbReference>
<evidence type="ECO:0000313" key="13">
    <source>
        <dbReference type="EMBL" id="GHF67774.1"/>
    </source>
</evidence>
<keyword evidence="14" id="KW-1185">Reference proteome</keyword>
<comment type="subcellular location">
    <subcellularLocation>
        <location evidence="1">Cell membrane</location>
        <topology evidence="1">Multi-pass membrane protein</topology>
    </subcellularLocation>
</comment>
<feature type="transmembrane region" description="Helical" evidence="12">
    <location>
        <begin position="296"/>
        <end position="316"/>
    </location>
</feature>
<dbReference type="GO" id="GO:0005886">
    <property type="term" value="C:plasma membrane"/>
    <property type="evidence" value="ECO:0007669"/>
    <property type="project" value="UniProtKB-SubCell"/>
</dbReference>
<evidence type="ECO:0000256" key="11">
    <source>
        <dbReference type="SAM" id="Coils"/>
    </source>
</evidence>
<dbReference type="Pfam" id="PF01544">
    <property type="entry name" value="CorA"/>
    <property type="match status" value="1"/>
</dbReference>
<name>A0A8J3H2B2_9RHOB</name>
<feature type="transmembrane region" description="Helical" evidence="12">
    <location>
        <begin position="263"/>
        <end position="284"/>
    </location>
</feature>
<dbReference type="InterPro" id="IPR045863">
    <property type="entry name" value="CorA_TM1_TM2"/>
</dbReference>
<comment type="caution">
    <text evidence="13">The sequence shown here is derived from an EMBL/GenBank/DDBJ whole genome shotgun (WGS) entry which is preliminary data.</text>
</comment>
<dbReference type="GO" id="GO:0000287">
    <property type="term" value="F:magnesium ion binding"/>
    <property type="evidence" value="ECO:0007669"/>
    <property type="project" value="TreeGrafter"/>
</dbReference>
<evidence type="ECO:0000256" key="9">
    <source>
        <dbReference type="ARBA" id="ARBA00023065"/>
    </source>
</evidence>
<keyword evidence="6 12" id="KW-0812">Transmembrane</keyword>
<evidence type="ECO:0000256" key="10">
    <source>
        <dbReference type="ARBA" id="ARBA00023136"/>
    </source>
</evidence>
<dbReference type="InterPro" id="IPR002523">
    <property type="entry name" value="MgTranspt_CorA/ZnTranspt_ZntB"/>
</dbReference>
<reference evidence="13" key="1">
    <citation type="journal article" date="2014" name="Int. J. Syst. Evol. Microbiol.">
        <title>Complete genome sequence of Corynebacterium casei LMG S-19264T (=DSM 44701T), isolated from a smear-ripened cheese.</title>
        <authorList>
            <consortium name="US DOE Joint Genome Institute (JGI-PGF)"/>
            <person name="Walter F."/>
            <person name="Albersmeier A."/>
            <person name="Kalinowski J."/>
            <person name="Ruckert C."/>
        </authorList>
    </citation>
    <scope>NUCLEOTIDE SEQUENCE</scope>
    <source>
        <strain evidence="13">KCTC 42650</strain>
    </source>
</reference>
<sequence length="324" mass="35669">MALIAAYRLDGHGGAEQVEIARRSVAALRAPGAGFLWLHFARPTPAEQDWLTTAGLEGPVLDALDAAETRPRCTVFEDGVLLNLRGVNLSEGAQPEDMVSLRLWVTGRLVVSVQRRQVRAVGDLIEACQRGAGPSAPGDLVARLALRLADRAEPVVAELNERIDDLEDRFEAADHVRLRGEVGEIRRVSIILRRFMFPLRDALSTLGIEDMDWLTPAARSRIREATERVTRLAEDLDAIRDRAEVVHDQILELRAEVANRQMLILSVVAAIFLPLGLLTGLLGINVGGVPGADNPWAFWEVCGLLVAILVVQVILFRKMGLLRW</sequence>
<dbReference type="Gene3D" id="3.30.460.20">
    <property type="entry name" value="CorA soluble domain-like"/>
    <property type="match status" value="1"/>
</dbReference>
<evidence type="ECO:0000256" key="8">
    <source>
        <dbReference type="ARBA" id="ARBA00022989"/>
    </source>
</evidence>
<evidence type="ECO:0000256" key="2">
    <source>
        <dbReference type="ARBA" id="ARBA00009765"/>
    </source>
</evidence>
<dbReference type="PANTHER" id="PTHR46494:SF3">
    <property type="entry name" value="ZINC TRANSPORT PROTEIN ZNTB"/>
    <property type="match status" value="1"/>
</dbReference>
<keyword evidence="10 12" id="KW-0472">Membrane</keyword>
<dbReference type="Proteomes" id="UP000626220">
    <property type="component" value="Unassembled WGS sequence"/>
</dbReference>
<dbReference type="Gene3D" id="1.20.58.340">
    <property type="entry name" value="Magnesium transport protein CorA, transmembrane region"/>
    <property type="match status" value="2"/>
</dbReference>
<dbReference type="SUPFAM" id="SSF144083">
    <property type="entry name" value="Magnesium transport protein CorA, transmembrane region"/>
    <property type="match status" value="1"/>
</dbReference>
<comment type="similarity">
    <text evidence="2">Belongs to the CorA metal ion transporter (MIT) (TC 1.A.35) family.</text>
</comment>
<evidence type="ECO:0000256" key="7">
    <source>
        <dbReference type="ARBA" id="ARBA00022833"/>
    </source>
</evidence>
<keyword evidence="11" id="KW-0175">Coiled coil</keyword>